<dbReference type="HAMAP" id="MF_01609">
    <property type="entry name" value="Glu_cys_ligase_2"/>
    <property type="match status" value="1"/>
</dbReference>
<dbReference type="InterPro" id="IPR050141">
    <property type="entry name" value="GCL_type2/YbdK_subfam"/>
</dbReference>
<comment type="function">
    <text evidence="5">ATP-dependent carboxylate-amine ligase which exhibits weak glutamate--cysteine ligase activity.</text>
</comment>
<dbReference type="EMBL" id="JAGINW010000001">
    <property type="protein sequence ID" value="MBP2328635.1"/>
    <property type="molecule type" value="Genomic_DNA"/>
</dbReference>
<keyword evidence="7" id="KW-1185">Reference proteome</keyword>
<name>A0ABS4TW57_9PSEU</name>
<dbReference type="Pfam" id="PF04107">
    <property type="entry name" value="GCS2"/>
    <property type="match status" value="1"/>
</dbReference>
<evidence type="ECO:0000256" key="1">
    <source>
        <dbReference type="ARBA" id="ARBA00022598"/>
    </source>
</evidence>
<dbReference type="Proteomes" id="UP001519332">
    <property type="component" value="Unassembled WGS sequence"/>
</dbReference>
<dbReference type="InterPro" id="IPR011793">
    <property type="entry name" value="YbdK"/>
</dbReference>
<dbReference type="PANTHER" id="PTHR36510:SF1">
    <property type="entry name" value="GLUTAMATE--CYSTEINE LIGASE 2-RELATED"/>
    <property type="match status" value="1"/>
</dbReference>
<keyword evidence="2 5" id="KW-0547">Nucleotide-binding</keyword>
<evidence type="ECO:0000256" key="4">
    <source>
        <dbReference type="ARBA" id="ARBA00048819"/>
    </source>
</evidence>
<dbReference type="GO" id="GO:0016874">
    <property type="term" value="F:ligase activity"/>
    <property type="evidence" value="ECO:0007669"/>
    <property type="project" value="UniProtKB-KW"/>
</dbReference>
<dbReference type="SUPFAM" id="SSF55931">
    <property type="entry name" value="Glutamine synthetase/guanido kinase"/>
    <property type="match status" value="1"/>
</dbReference>
<sequence length="358" mass="38270">MTVTVTFGVEEEFLLVDARSRRTVGRADAVLKRVGSGVLPDGATLHRELLSSQVEFASGVCASMGELRAQLAAGRRVLCEAACGEGLGLVSAGTAVLADPDVPVAEGERFDRISAVYAQVFRDYQVSGCHVHIGIPDRDTAVAVINHMSVWLPVLLALSANSPFDRGRDTGYASWRMVQQSRLPGSGLTPWFGSAAEYDQMVARLVDCGVLIDETMSFWLARPSPRYSTVEVRVADAVATVDEAALQAALTVSLARYALTELAAGREAQPIDGQLAAAAIWSAARYGLDGPGIDLRCGRSVATRRLLTELVDLADDSAIDDLVRKVTKRGTGAQRQRRTGEPVAVVDELVALTAMEEK</sequence>
<proteinExistence type="inferred from homology"/>
<keyword evidence="1 5" id="KW-0436">Ligase</keyword>
<keyword evidence="3 5" id="KW-0067">ATP-binding</keyword>
<dbReference type="EC" id="6.3.2.2" evidence="5"/>
<dbReference type="RefSeq" id="WP_307855537.1">
    <property type="nucleotide sequence ID" value="NZ_JAGINW010000001.1"/>
</dbReference>
<reference evidence="6 7" key="1">
    <citation type="submission" date="2021-03" db="EMBL/GenBank/DDBJ databases">
        <title>Sequencing the genomes of 1000 actinobacteria strains.</title>
        <authorList>
            <person name="Klenk H.-P."/>
        </authorList>
    </citation>
    <scope>NUCLEOTIDE SEQUENCE [LARGE SCALE GENOMIC DNA]</scope>
    <source>
        <strain evidence="6 7">DSM 46670</strain>
    </source>
</reference>
<accession>A0ABS4TW57</accession>
<protein>
    <recommendedName>
        <fullName evidence="5">Putative glutamate--cysteine ligase 2</fullName>
        <ecNumber evidence="5">6.3.2.2</ecNumber>
    </recommendedName>
    <alternativeName>
        <fullName evidence="5">Gamma-glutamylcysteine synthetase 2</fullName>
        <shortName evidence="5">GCS 2</shortName>
        <shortName evidence="5">Gamma-GCS 2</shortName>
    </alternativeName>
</protein>
<dbReference type="NCBIfam" id="TIGR02050">
    <property type="entry name" value="gshA_cyan_rel"/>
    <property type="match status" value="1"/>
</dbReference>
<evidence type="ECO:0000256" key="5">
    <source>
        <dbReference type="HAMAP-Rule" id="MF_01609"/>
    </source>
</evidence>
<comment type="caution">
    <text evidence="6">The sequence shown here is derived from an EMBL/GenBank/DDBJ whole genome shotgun (WGS) entry which is preliminary data.</text>
</comment>
<evidence type="ECO:0000313" key="7">
    <source>
        <dbReference type="Proteomes" id="UP001519332"/>
    </source>
</evidence>
<comment type="similarity">
    <text evidence="5">Belongs to the glutamate--cysteine ligase type 2 family. YbdK subfamily.</text>
</comment>
<evidence type="ECO:0000313" key="6">
    <source>
        <dbReference type="EMBL" id="MBP2328635.1"/>
    </source>
</evidence>
<gene>
    <name evidence="6" type="ORF">JOF56_009020</name>
</gene>
<comment type="catalytic activity">
    <reaction evidence="4 5">
        <text>L-cysteine + L-glutamate + ATP = gamma-L-glutamyl-L-cysteine + ADP + phosphate + H(+)</text>
        <dbReference type="Rhea" id="RHEA:13285"/>
        <dbReference type="ChEBI" id="CHEBI:15378"/>
        <dbReference type="ChEBI" id="CHEBI:29985"/>
        <dbReference type="ChEBI" id="CHEBI:30616"/>
        <dbReference type="ChEBI" id="CHEBI:35235"/>
        <dbReference type="ChEBI" id="CHEBI:43474"/>
        <dbReference type="ChEBI" id="CHEBI:58173"/>
        <dbReference type="ChEBI" id="CHEBI:456216"/>
        <dbReference type="EC" id="6.3.2.2"/>
    </reaction>
</comment>
<dbReference type="Gene3D" id="3.30.590.20">
    <property type="match status" value="1"/>
</dbReference>
<evidence type="ECO:0000256" key="3">
    <source>
        <dbReference type="ARBA" id="ARBA00022840"/>
    </source>
</evidence>
<dbReference type="InterPro" id="IPR014746">
    <property type="entry name" value="Gln_synth/guanido_kin_cat_dom"/>
</dbReference>
<dbReference type="PANTHER" id="PTHR36510">
    <property type="entry name" value="GLUTAMATE--CYSTEINE LIGASE 2-RELATED"/>
    <property type="match status" value="1"/>
</dbReference>
<organism evidence="6 7">
    <name type="scientific">Kibdelosporangium banguiense</name>
    <dbReference type="NCBI Taxonomy" id="1365924"/>
    <lineage>
        <taxon>Bacteria</taxon>
        <taxon>Bacillati</taxon>
        <taxon>Actinomycetota</taxon>
        <taxon>Actinomycetes</taxon>
        <taxon>Pseudonocardiales</taxon>
        <taxon>Pseudonocardiaceae</taxon>
        <taxon>Kibdelosporangium</taxon>
    </lineage>
</organism>
<evidence type="ECO:0000256" key="2">
    <source>
        <dbReference type="ARBA" id="ARBA00022741"/>
    </source>
</evidence>
<dbReference type="InterPro" id="IPR006336">
    <property type="entry name" value="GCS2"/>
</dbReference>